<dbReference type="EMBL" id="GL349473">
    <property type="protein sequence ID" value="KNC52508.1"/>
    <property type="molecule type" value="Genomic_DNA"/>
</dbReference>
<dbReference type="InterPro" id="IPR053320">
    <property type="entry name" value="Protein_DD3-3_O-glyco"/>
</dbReference>
<accession>A0A0L0DM85</accession>
<dbReference type="OrthoDB" id="167398at2759"/>
<evidence type="ECO:0000256" key="1">
    <source>
        <dbReference type="SAM" id="MobiDB-lite"/>
    </source>
</evidence>
<feature type="compositionally biased region" description="Polar residues" evidence="1">
    <location>
        <begin position="49"/>
        <end position="59"/>
    </location>
</feature>
<evidence type="ECO:0000256" key="2">
    <source>
        <dbReference type="SAM" id="Phobius"/>
    </source>
</evidence>
<sequence length="597" mass="66544">MKLQLVGAFLLLTIACASADLYMHNPRGSNNRLDEDNRNRNDANRLFDSQNNNKGGYNMNQMEYYGGSELQVEWTNQHSCGDAAAECQIIMQYMCEDNNGGIGIRNGQQQTRIPENKDKDHKYGRHESASYWADCKARQRNLGLFLADQNIPEDATAMRTRQNNDENANNRRRGYECPEERDYYPYWHPSPWKDVAIFTSRSDELCPMYRAESQNVKGKHYCTGLREETPGNPITSGSAINNQAECEAIAEFEWVEAPAWGLPAPACFPDTMIKSRINHLGNGDDGWQNRYVWRLPAVSREQVCVFRMRYNITTMDYDGWNTYADMNDNEDNYAWQGDPTVNVGSDGTDILLKLRISTDQMGRTFQDRSSTFIVKPSPVEGRIINLNVMGQRGNIVQNYPSVEYDYVPTIVRATTSTFIHRQVTGSNTTPDGAGNGADETDRSNFVELAKPAEGAVKTSAGNYPAYAENITMFNQPINNNAAYDMVIHWSTYSLNNDQQNEANPYQDLGLMRYSSPATYEFMATRNNDFSNRSHKGRIEVSNDNSASPSLDAGKIALIAGASVGGVVVVGGGAAYVATHRSMFSGMGGGAKAPAGYA</sequence>
<keyword evidence="2" id="KW-0472">Membrane</keyword>
<evidence type="ECO:0000313" key="4">
    <source>
        <dbReference type="EMBL" id="KNC52508.1"/>
    </source>
</evidence>
<keyword evidence="5" id="KW-1185">Reference proteome</keyword>
<dbReference type="eggNOG" id="ENOG502QRWS">
    <property type="taxonomic scope" value="Eukaryota"/>
</dbReference>
<dbReference type="PANTHER" id="PTHR35170">
    <property type="entry name" value="PROTEIN DD3-3"/>
    <property type="match status" value="1"/>
</dbReference>
<dbReference type="PANTHER" id="PTHR35170:SF1">
    <property type="entry name" value="PROTEIN DD3-3"/>
    <property type="match status" value="1"/>
</dbReference>
<feature type="transmembrane region" description="Helical" evidence="2">
    <location>
        <begin position="555"/>
        <end position="577"/>
    </location>
</feature>
<feature type="chain" id="PRO_5005537669" description="Protein DD3-3" evidence="3">
    <location>
        <begin position="20"/>
        <end position="597"/>
    </location>
</feature>
<feature type="compositionally biased region" description="Basic and acidic residues" evidence="1">
    <location>
        <begin position="32"/>
        <end position="45"/>
    </location>
</feature>
<dbReference type="AlphaFoldDB" id="A0A0L0DM85"/>
<dbReference type="RefSeq" id="XP_013755302.1">
    <property type="nucleotide sequence ID" value="XM_013899848.1"/>
</dbReference>
<feature type="region of interest" description="Disordered" evidence="1">
    <location>
        <begin position="28"/>
        <end position="59"/>
    </location>
</feature>
<dbReference type="Proteomes" id="UP000054408">
    <property type="component" value="Unassembled WGS sequence"/>
</dbReference>
<protein>
    <recommendedName>
        <fullName evidence="6">Protein DD3-3</fullName>
    </recommendedName>
</protein>
<organism evidence="4 5">
    <name type="scientific">Thecamonas trahens ATCC 50062</name>
    <dbReference type="NCBI Taxonomy" id="461836"/>
    <lineage>
        <taxon>Eukaryota</taxon>
        <taxon>Apusozoa</taxon>
        <taxon>Apusomonadida</taxon>
        <taxon>Apusomonadidae</taxon>
        <taxon>Thecamonas</taxon>
    </lineage>
</organism>
<evidence type="ECO:0000313" key="5">
    <source>
        <dbReference type="Proteomes" id="UP000054408"/>
    </source>
</evidence>
<feature type="signal peptide" evidence="3">
    <location>
        <begin position="1"/>
        <end position="19"/>
    </location>
</feature>
<dbReference type="GeneID" id="25566843"/>
<dbReference type="STRING" id="461836.A0A0L0DM85"/>
<name>A0A0L0DM85_THETB</name>
<dbReference type="PROSITE" id="PS51257">
    <property type="entry name" value="PROKAR_LIPOPROTEIN"/>
    <property type="match status" value="1"/>
</dbReference>
<reference evidence="4 5" key="1">
    <citation type="submission" date="2010-05" db="EMBL/GenBank/DDBJ databases">
        <title>The Genome Sequence of Thecamonas trahens ATCC 50062.</title>
        <authorList>
            <consortium name="The Broad Institute Genome Sequencing Platform"/>
            <person name="Russ C."/>
            <person name="Cuomo C."/>
            <person name="Shea T."/>
            <person name="Young S.K."/>
            <person name="Zeng Q."/>
            <person name="Koehrsen M."/>
            <person name="Haas B."/>
            <person name="Borodovsky M."/>
            <person name="Guigo R."/>
            <person name="Alvarado L."/>
            <person name="Berlin A."/>
            <person name="Bochicchio J."/>
            <person name="Borenstein D."/>
            <person name="Chapman S."/>
            <person name="Chen Z."/>
            <person name="Freedman E."/>
            <person name="Gellesch M."/>
            <person name="Goldberg J."/>
            <person name="Griggs A."/>
            <person name="Gujja S."/>
            <person name="Heilman E."/>
            <person name="Heiman D."/>
            <person name="Hepburn T."/>
            <person name="Howarth C."/>
            <person name="Jen D."/>
            <person name="Larson L."/>
            <person name="Mehta T."/>
            <person name="Park D."/>
            <person name="Pearson M."/>
            <person name="Roberts A."/>
            <person name="Saif S."/>
            <person name="Shenoy N."/>
            <person name="Sisk P."/>
            <person name="Stolte C."/>
            <person name="Sykes S."/>
            <person name="Thomson T."/>
            <person name="Walk T."/>
            <person name="White J."/>
            <person name="Yandava C."/>
            <person name="Burger G."/>
            <person name="Gray M.W."/>
            <person name="Holland P.W.H."/>
            <person name="King N."/>
            <person name="Lang F.B.F."/>
            <person name="Roger A.J."/>
            <person name="Ruiz-Trillo I."/>
            <person name="Lander E."/>
            <person name="Nusbaum C."/>
        </authorList>
    </citation>
    <scope>NUCLEOTIDE SEQUENCE [LARGE SCALE GENOMIC DNA]</scope>
    <source>
        <strain evidence="4 5">ATCC 50062</strain>
    </source>
</reference>
<evidence type="ECO:0008006" key="6">
    <source>
        <dbReference type="Google" id="ProtNLM"/>
    </source>
</evidence>
<keyword evidence="2" id="KW-0812">Transmembrane</keyword>
<keyword evidence="3" id="KW-0732">Signal</keyword>
<gene>
    <name evidence="4" type="ORF">AMSG_08072</name>
</gene>
<keyword evidence="2" id="KW-1133">Transmembrane helix</keyword>
<dbReference type="OMA" id="TNQHSCS"/>
<evidence type="ECO:0000256" key="3">
    <source>
        <dbReference type="SAM" id="SignalP"/>
    </source>
</evidence>
<proteinExistence type="predicted"/>